<evidence type="ECO:0000313" key="2">
    <source>
        <dbReference type="EMBL" id="GBN82615.1"/>
    </source>
</evidence>
<dbReference type="EMBL" id="BGPR01019841">
    <property type="protein sequence ID" value="GBN83097.1"/>
    <property type="molecule type" value="Genomic_DNA"/>
</dbReference>
<dbReference type="EMBL" id="BGPR01019678">
    <property type="protein sequence ID" value="GBN82615.1"/>
    <property type="molecule type" value="Genomic_DNA"/>
</dbReference>
<evidence type="ECO:0000313" key="4">
    <source>
        <dbReference type="EMBL" id="GBN83104.1"/>
    </source>
</evidence>
<organism evidence="4 5">
    <name type="scientific">Araneus ventricosus</name>
    <name type="common">Orbweaver spider</name>
    <name type="synonym">Epeira ventricosa</name>
    <dbReference type="NCBI Taxonomy" id="182803"/>
    <lineage>
        <taxon>Eukaryota</taxon>
        <taxon>Metazoa</taxon>
        <taxon>Ecdysozoa</taxon>
        <taxon>Arthropoda</taxon>
        <taxon>Chelicerata</taxon>
        <taxon>Arachnida</taxon>
        <taxon>Araneae</taxon>
        <taxon>Araneomorphae</taxon>
        <taxon>Entelegynae</taxon>
        <taxon>Araneoidea</taxon>
        <taxon>Araneidae</taxon>
        <taxon>Araneus</taxon>
    </lineage>
</organism>
<dbReference type="EMBL" id="BGPR01019844">
    <property type="protein sequence ID" value="GBN83104.1"/>
    <property type="molecule type" value="Genomic_DNA"/>
</dbReference>
<evidence type="ECO:0000313" key="1">
    <source>
        <dbReference type="EMBL" id="GBN82605.1"/>
    </source>
</evidence>
<dbReference type="AlphaFoldDB" id="A0A4Y2S4I5"/>
<evidence type="ECO:0000313" key="5">
    <source>
        <dbReference type="Proteomes" id="UP000499080"/>
    </source>
</evidence>
<sequence length="86" mass="10129">MKGKAYMGLRRADPKTTKRIVQDISREERRIAPSCNSRKCQERGCDTISEQERKNLSEEFWITLSWDLKICLYAAPWILKALNERP</sequence>
<proteinExistence type="predicted"/>
<evidence type="ECO:0000313" key="3">
    <source>
        <dbReference type="EMBL" id="GBN83097.1"/>
    </source>
</evidence>
<protein>
    <submittedName>
        <fullName evidence="4">Uncharacterized protein</fullName>
    </submittedName>
</protein>
<keyword evidence="5" id="KW-1185">Reference proteome</keyword>
<dbReference type="EMBL" id="BGPR01019672">
    <property type="protein sequence ID" value="GBN82605.1"/>
    <property type="molecule type" value="Genomic_DNA"/>
</dbReference>
<name>A0A4Y2S4I5_ARAVE</name>
<accession>A0A4Y2S4I5</accession>
<gene>
    <name evidence="2" type="ORF">AVEN_135932_1</name>
    <name evidence="1" type="ORF">AVEN_200716_1</name>
    <name evidence="4" type="ORF">AVEN_205932_1</name>
    <name evidence="3" type="ORF">AVEN_800_1</name>
</gene>
<dbReference type="Proteomes" id="UP000499080">
    <property type="component" value="Unassembled WGS sequence"/>
</dbReference>
<reference evidence="4 5" key="1">
    <citation type="journal article" date="2019" name="Sci. Rep.">
        <title>Orb-weaving spider Araneus ventricosus genome elucidates the spidroin gene catalogue.</title>
        <authorList>
            <person name="Kono N."/>
            <person name="Nakamura H."/>
            <person name="Ohtoshi R."/>
            <person name="Moran D.A.P."/>
            <person name="Shinohara A."/>
            <person name="Yoshida Y."/>
            <person name="Fujiwara M."/>
            <person name="Mori M."/>
            <person name="Tomita M."/>
            <person name="Arakawa K."/>
        </authorList>
    </citation>
    <scope>NUCLEOTIDE SEQUENCE [LARGE SCALE GENOMIC DNA]</scope>
</reference>
<comment type="caution">
    <text evidence="4">The sequence shown here is derived from an EMBL/GenBank/DDBJ whole genome shotgun (WGS) entry which is preliminary data.</text>
</comment>